<dbReference type="Pfam" id="PF07073">
    <property type="entry name" value="ROF"/>
    <property type="match status" value="1"/>
</dbReference>
<dbReference type="EMBL" id="JBHMEP010000002">
    <property type="protein sequence ID" value="MFB9135801.1"/>
    <property type="molecule type" value="Genomic_DNA"/>
</dbReference>
<gene>
    <name evidence="1" type="ORF">ACFFUV_12585</name>
</gene>
<accession>A0ABV5HQF0</accession>
<proteinExistence type="predicted"/>
<dbReference type="SUPFAM" id="SSF101744">
    <property type="entry name" value="Rof/RNase P subunit-like"/>
    <property type="match status" value="1"/>
</dbReference>
<reference evidence="1 2" key="1">
    <citation type="submission" date="2024-09" db="EMBL/GenBank/DDBJ databases">
        <authorList>
            <person name="Sun Q."/>
            <person name="Mori K."/>
        </authorList>
    </citation>
    <scope>NUCLEOTIDE SEQUENCE [LARGE SCALE GENOMIC DNA]</scope>
    <source>
        <strain evidence="1 2">CECT 8064</strain>
    </source>
</reference>
<dbReference type="InterPro" id="IPR009778">
    <property type="entry name" value="ROF"/>
</dbReference>
<evidence type="ECO:0000313" key="2">
    <source>
        <dbReference type="Proteomes" id="UP001589645"/>
    </source>
</evidence>
<protein>
    <submittedName>
        <fullName evidence="1">Rho-binding antiterminator</fullName>
    </submittedName>
</protein>
<dbReference type="InterPro" id="IPR038626">
    <property type="entry name" value="Rof-like_sf"/>
</dbReference>
<dbReference type="RefSeq" id="WP_390193161.1">
    <property type="nucleotide sequence ID" value="NZ_JBHMEP010000002.1"/>
</dbReference>
<name>A0ABV5HQF0_9VIBR</name>
<sequence>MPSCQEHDYLEIACLYQLPIRLKLASGAIVEGKALDCRYDRVRQEVLILKGLTGELEVITDDIQTMQALVSNPHFGTVTFMQTG</sequence>
<comment type="caution">
    <text evidence="1">The sequence shown here is derived from an EMBL/GenBank/DDBJ whole genome shotgun (WGS) entry which is preliminary data.</text>
</comment>
<organism evidence="1 2">
    <name type="scientific">Vibrio olivae</name>
    <dbReference type="NCBI Taxonomy" id="1243002"/>
    <lineage>
        <taxon>Bacteria</taxon>
        <taxon>Pseudomonadati</taxon>
        <taxon>Pseudomonadota</taxon>
        <taxon>Gammaproteobacteria</taxon>
        <taxon>Vibrionales</taxon>
        <taxon>Vibrionaceae</taxon>
        <taxon>Vibrio</taxon>
    </lineage>
</organism>
<dbReference type="Gene3D" id="2.30.30.400">
    <property type="entry name" value="Rof-like"/>
    <property type="match status" value="1"/>
</dbReference>
<evidence type="ECO:0000313" key="1">
    <source>
        <dbReference type="EMBL" id="MFB9135801.1"/>
    </source>
</evidence>
<dbReference type="InterPro" id="IPR023534">
    <property type="entry name" value="Rof/RNase_P-like"/>
</dbReference>
<dbReference type="Proteomes" id="UP001589645">
    <property type="component" value="Unassembled WGS sequence"/>
</dbReference>
<keyword evidence="2" id="KW-1185">Reference proteome</keyword>